<dbReference type="GO" id="GO:0015031">
    <property type="term" value="P:protein transport"/>
    <property type="evidence" value="ECO:0007669"/>
    <property type="project" value="UniProtKB-KW"/>
</dbReference>
<evidence type="ECO:0000259" key="10">
    <source>
        <dbReference type="Pfam" id="PF20560"/>
    </source>
</evidence>
<gene>
    <name evidence="11" type="primary">motA</name>
    <name evidence="11" type="ORF">REIFOR_02160</name>
</gene>
<evidence type="ECO:0000256" key="2">
    <source>
        <dbReference type="ARBA" id="ARBA00022475"/>
    </source>
</evidence>
<dbReference type="GO" id="GO:0005886">
    <property type="term" value="C:plasma membrane"/>
    <property type="evidence" value="ECO:0007669"/>
    <property type="project" value="UniProtKB-SubCell"/>
</dbReference>
<keyword evidence="4" id="KW-0283">Flagellar rotation</keyword>
<evidence type="ECO:0000256" key="8">
    <source>
        <dbReference type="SAM" id="Phobius"/>
    </source>
</evidence>
<protein>
    <submittedName>
        <fullName evidence="11">Flagellar motor rotation protein MotA</fullName>
    </submittedName>
</protein>
<dbReference type="InterPro" id="IPR002898">
    <property type="entry name" value="MotA_ExbB_proton_chnl"/>
</dbReference>
<dbReference type="Pfam" id="PF20560">
    <property type="entry name" value="MotA_N"/>
    <property type="match status" value="1"/>
</dbReference>
<dbReference type="GO" id="GO:0006935">
    <property type="term" value="P:chemotaxis"/>
    <property type="evidence" value="ECO:0007669"/>
    <property type="project" value="InterPro"/>
</dbReference>
<keyword evidence="11" id="KW-0966">Cell projection</keyword>
<accession>A0A2K8KVR1</accession>
<keyword evidence="6 8" id="KW-0472">Membrane</keyword>
<dbReference type="NCBIfam" id="NF006583">
    <property type="entry name" value="PRK09109.1"/>
    <property type="match status" value="1"/>
</dbReference>
<dbReference type="PANTHER" id="PTHR30433:SF3">
    <property type="entry name" value="MOTILITY PROTEIN A"/>
    <property type="match status" value="1"/>
</dbReference>
<dbReference type="OrthoDB" id="9806929at2"/>
<dbReference type="PANTHER" id="PTHR30433">
    <property type="entry name" value="CHEMOTAXIS PROTEIN MOTA"/>
    <property type="match status" value="1"/>
</dbReference>
<keyword evidence="5 8" id="KW-1133">Transmembrane helix</keyword>
<feature type="transmembrane region" description="Helical" evidence="8">
    <location>
        <begin position="176"/>
        <end position="202"/>
    </location>
</feature>
<dbReference type="AlphaFoldDB" id="A0A2K8KVR1"/>
<evidence type="ECO:0000313" key="11">
    <source>
        <dbReference type="EMBL" id="ATX77294.1"/>
    </source>
</evidence>
<keyword evidence="7" id="KW-0813">Transport</keyword>
<evidence type="ECO:0000313" key="12">
    <source>
        <dbReference type="Proteomes" id="UP000229757"/>
    </source>
</evidence>
<dbReference type="Pfam" id="PF01618">
    <property type="entry name" value="MotA_ExbB"/>
    <property type="match status" value="1"/>
</dbReference>
<name>A0A2K8KVR1_9GAMM</name>
<dbReference type="GO" id="GO:0071978">
    <property type="term" value="P:bacterial-type flagellum-dependent swarming motility"/>
    <property type="evidence" value="ECO:0007669"/>
    <property type="project" value="InterPro"/>
</dbReference>
<evidence type="ECO:0000256" key="3">
    <source>
        <dbReference type="ARBA" id="ARBA00022692"/>
    </source>
</evidence>
<keyword evidence="2" id="KW-1003">Cell membrane</keyword>
<keyword evidence="7" id="KW-0653">Protein transport</keyword>
<comment type="subcellular location">
    <subcellularLocation>
        <location evidence="1">Cell membrane</location>
        <topology evidence="1">Multi-pass membrane protein</topology>
    </subcellularLocation>
    <subcellularLocation>
        <location evidence="7">Membrane</location>
        <topology evidence="7">Multi-pass membrane protein</topology>
    </subcellularLocation>
</comment>
<proteinExistence type="inferred from homology"/>
<keyword evidence="11" id="KW-0282">Flagellum</keyword>
<evidence type="ECO:0000256" key="7">
    <source>
        <dbReference type="RuleBase" id="RU004057"/>
    </source>
</evidence>
<evidence type="ECO:0000256" key="5">
    <source>
        <dbReference type="ARBA" id="ARBA00022989"/>
    </source>
</evidence>
<dbReference type="KEGG" id="rfo:REIFOR_02160"/>
<keyword evidence="3 8" id="KW-0812">Transmembrane</keyword>
<evidence type="ECO:0000259" key="9">
    <source>
        <dbReference type="Pfam" id="PF01618"/>
    </source>
</evidence>
<feature type="domain" description="Motility protein A N-terminal" evidence="10">
    <location>
        <begin position="5"/>
        <end position="74"/>
    </location>
</feature>
<evidence type="ECO:0000256" key="1">
    <source>
        <dbReference type="ARBA" id="ARBA00004651"/>
    </source>
</evidence>
<feature type="domain" description="MotA/TolQ/ExbB proton channel" evidence="9">
    <location>
        <begin position="100"/>
        <end position="211"/>
    </location>
</feature>
<evidence type="ECO:0000256" key="6">
    <source>
        <dbReference type="ARBA" id="ARBA00023136"/>
    </source>
</evidence>
<comment type="similarity">
    <text evidence="7">Belongs to the exbB/tolQ family.</text>
</comment>
<reference evidence="11 12" key="1">
    <citation type="journal article" date="2017" name="Environ. Microbiol.">
        <title>Genomic and physiological analyses of 'Reinekea forsetii' reveal a versatile opportunistic lifestyle during spring algae blooms.</title>
        <authorList>
            <person name="Avci B."/>
            <person name="Hahnke R.L."/>
            <person name="Chafee M."/>
            <person name="Fischer T."/>
            <person name="Gruber-Vodicka H."/>
            <person name="Tegetmeyer H.E."/>
            <person name="Harder J."/>
            <person name="Fuchs B.M."/>
            <person name="Amann R.I."/>
            <person name="Teeling H."/>
        </authorList>
    </citation>
    <scope>NUCLEOTIDE SEQUENCE [LARGE SCALE GENOMIC DNA]</scope>
    <source>
        <strain evidence="11 12">Hel1_31_D35</strain>
    </source>
</reference>
<dbReference type="RefSeq" id="WP_100257566.1">
    <property type="nucleotide sequence ID" value="NZ_CP011797.1"/>
</dbReference>
<feature type="transmembrane region" description="Helical" evidence="8">
    <location>
        <begin position="143"/>
        <end position="164"/>
    </location>
</feature>
<dbReference type="InterPro" id="IPR046786">
    <property type="entry name" value="MotA_N"/>
</dbReference>
<keyword evidence="11" id="KW-0969">Cilium</keyword>
<sequence>MIALAGLLFAWFAVFGGHLMEGGQVGSLSNIPAALIVLGGTLAAGMVQAEVRTWKTAWRLFPSIFWSHHQSGDSAIGKLTHWGQLVRRNGPLSLESESTKEPDRFLRLGLQLIVDGADGGKIQQSLQVSMESREHEWLRTADFFEALGGYAPTMGIIGAVLGLIQVMTQVDDMNAIGVGIATAFVATIYGVGLANLFLLPVAGRLRADALQRSQFEEMLCDGLLAILEGEHPRLMERRLKEYRL</sequence>
<dbReference type="EMBL" id="CP011797">
    <property type="protein sequence ID" value="ATX77294.1"/>
    <property type="molecule type" value="Genomic_DNA"/>
</dbReference>
<organism evidence="11 12">
    <name type="scientific">Reinekea forsetii</name>
    <dbReference type="NCBI Taxonomy" id="1336806"/>
    <lineage>
        <taxon>Bacteria</taxon>
        <taxon>Pseudomonadati</taxon>
        <taxon>Pseudomonadota</taxon>
        <taxon>Gammaproteobacteria</taxon>
        <taxon>Oceanospirillales</taxon>
        <taxon>Saccharospirillaceae</taxon>
        <taxon>Reinekea</taxon>
    </lineage>
</organism>
<feature type="transmembrane region" description="Helical" evidence="8">
    <location>
        <begin position="32"/>
        <end position="51"/>
    </location>
</feature>
<evidence type="ECO:0000256" key="4">
    <source>
        <dbReference type="ARBA" id="ARBA00022779"/>
    </source>
</evidence>
<dbReference type="InterPro" id="IPR047055">
    <property type="entry name" value="MotA-like"/>
</dbReference>
<dbReference type="Proteomes" id="UP000229757">
    <property type="component" value="Chromosome"/>
</dbReference>
<keyword evidence="12" id="KW-1185">Reference proteome</keyword>